<accession>A0AAV4U6W8</accession>
<keyword evidence="1" id="KW-1133">Transmembrane helix</keyword>
<keyword evidence="3" id="KW-1185">Reference proteome</keyword>
<organism evidence="2 3">
    <name type="scientific">Caerostris extrusa</name>
    <name type="common">Bark spider</name>
    <name type="synonym">Caerostris bankana</name>
    <dbReference type="NCBI Taxonomy" id="172846"/>
    <lineage>
        <taxon>Eukaryota</taxon>
        <taxon>Metazoa</taxon>
        <taxon>Ecdysozoa</taxon>
        <taxon>Arthropoda</taxon>
        <taxon>Chelicerata</taxon>
        <taxon>Arachnida</taxon>
        <taxon>Araneae</taxon>
        <taxon>Araneomorphae</taxon>
        <taxon>Entelegynae</taxon>
        <taxon>Araneoidea</taxon>
        <taxon>Araneidae</taxon>
        <taxon>Caerostris</taxon>
    </lineage>
</organism>
<keyword evidence="1" id="KW-0812">Transmembrane</keyword>
<comment type="caution">
    <text evidence="2">The sequence shown here is derived from an EMBL/GenBank/DDBJ whole genome shotgun (WGS) entry which is preliminary data.</text>
</comment>
<dbReference type="Proteomes" id="UP001054945">
    <property type="component" value="Unassembled WGS sequence"/>
</dbReference>
<keyword evidence="1" id="KW-0472">Membrane</keyword>
<evidence type="ECO:0000256" key="1">
    <source>
        <dbReference type="SAM" id="Phobius"/>
    </source>
</evidence>
<sequence>MKREGYSTYDNCTNAICAFLLEEIPIEWPLSELCKSPFCKRLIDSPSRCVIVTGTDGRRNIDRTIVTVRSAVTGKSVSQIVFVQLFTMLSLTIQPGMYSVGIYLVYTLSLF</sequence>
<evidence type="ECO:0000313" key="2">
    <source>
        <dbReference type="EMBL" id="GIY53508.1"/>
    </source>
</evidence>
<gene>
    <name evidence="2" type="ORF">CEXT_369481</name>
</gene>
<dbReference type="EMBL" id="BPLR01012371">
    <property type="protein sequence ID" value="GIY53508.1"/>
    <property type="molecule type" value="Genomic_DNA"/>
</dbReference>
<proteinExistence type="predicted"/>
<reference evidence="2 3" key="1">
    <citation type="submission" date="2021-06" db="EMBL/GenBank/DDBJ databases">
        <title>Caerostris extrusa draft genome.</title>
        <authorList>
            <person name="Kono N."/>
            <person name="Arakawa K."/>
        </authorList>
    </citation>
    <scope>NUCLEOTIDE SEQUENCE [LARGE SCALE GENOMIC DNA]</scope>
</reference>
<feature type="transmembrane region" description="Helical" evidence="1">
    <location>
        <begin position="85"/>
        <end position="106"/>
    </location>
</feature>
<dbReference type="AlphaFoldDB" id="A0AAV4U6W8"/>
<evidence type="ECO:0000313" key="3">
    <source>
        <dbReference type="Proteomes" id="UP001054945"/>
    </source>
</evidence>
<protein>
    <submittedName>
        <fullName evidence="2">Uncharacterized protein</fullName>
    </submittedName>
</protein>
<name>A0AAV4U6W8_CAEEX</name>